<dbReference type="PIRSF" id="PIRSF012641">
    <property type="entry name" value="UCP012641"/>
    <property type="match status" value="1"/>
</dbReference>
<dbReference type="RefSeq" id="WP_310344886.1">
    <property type="nucleotide sequence ID" value="NZ_JAVDXQ010000003.1"/>
</dbReference>
<name>A0ABU1Z906_9BURK</name>
<comment type="caution">
    <text evidence="2">The sequence shown here is derived from an EMBL/GenBank/DDBJ whole genome shotgun (WGS) entry which is preliminary data.</text>
</comment>
<dbReference type="Proteomes" id="UP001180536">
    <property type="component" value="Unassembled WGS sequence"/>
</dbReference>
<dbReference type="InterPro" id="IPR031321">
    <property type="entry name" value="UCP012641"/>
</dbReference>
<dbReference type="InterPro" id="IPR011201">
    <property type="entry name" value="Zinc-ribbon_6_bact"/>
</dbReference>
<dbReference type="Pfam" id="PF15887">
    <property type="entry name" value="Peptidase_Mx"/>
    <property type="match status" value="1"/>
</dbReference>
<dbReference type="EMBL" id="JAVDXQ010000003">
    <property type="protein sequence ID" value="MDR7297089.1"/>
    <property type="molecule type" value="Genomic_DNA"/>
</dbReference>
<evidence type="ECO:0000313" key="3">
    <source>
        <dbReference type="Proteomes" id="UP001180536"/>
    </source>
</evidence>
<proteinExistence type="predicted"/>
<evidence type="ECO:0000313" key="2">
    <source>
        <dbReference type="EMBL" id="MDR7297089.1"/>
    </source>
</evidence>
<dbReference type="Gene3D" id="3.40.390.70">
    <property type="match status" value="1"/>
</dbReference>
<reference evidence="2 3" key="1">
    <citation type="submission" date="2023-07" db="EMBL/GenBank/DDBJ databases">
        <title>Sorghum-associated microbial communities from plants grown in Nebraska, USA.</title>
        <authorList>
            <person name="Schachtman D."/>
        </authorList>
    </citation>
    <scope>NUCLEOTIDE SEQUENCE [LARGE SCALE GENOMIC DNA]</scope>
    <source>
        <strain evidence="2 3">BE310</strain>
    </source>
</reference>
<keyword evidence="3" id="KW-1185">Reference proteome</keyword>
<feature type="domain" description="Zinc-ribbon" evidence="1">
    <location>
        <begin position="4"/>
        <end position="96"/>
    </location>
</feature>
<organism evidence="2 3">
    <name type="scientific">Pelomonas aquatica</name>
    <dbReference type="NCBI Taxonomy" id="431058"/>
    <lineage>
        <taxon>Bacteria</taxon>
        <taxon>Pseudomonadati</taxon>
        <taxon>Pseudomonadota</taxon>
        <taxon>Betaproteobacteria</taxon>
        <taxon>Burkholderiales</taxon>
        <taxon>Sphaerotilaceae</taxon>
        <taxon>Roseateles</taxon>
    </lineage>
</organism>
<evidence type="ECO:0000259" key="1">
    <source>
        <dbReference type="Pfam" id="PF10005"/>
    </source>
</evidence>
<sequence length="375" mass="42232">MKTFCCERCHARVFFENVSCNACEAELGFVPGELAMASFEVDARGGLKRLSKTPRPGLRRCANHEAPVLCNWMVDADDAQPQCVSCRTTQVRPSLATAANRAYWFRIEVAKRQLAYSLLSWGLPLPSKAEDPQHGVAFQFLEQVDPAKTVLTGHDAGLITLNIAEADDARREQVRAQMREPYRTLLGHLRHEIGHYYWDRLIRDTPWLGEFRALFGDERTDYAKALKKHYASPIADWQQRFVSAYASCHPWEDWAECWAHYMHLQDGLETAASWGLQLDHAVPGGMPVRAEVIPHDADDLQRRVVRSWLPVSQFINAMSRSLGGRDSYPFVVPDAVLDKLAFIHRVIGAGVRGEVAMTFGSAREPEAESVECPTP</sequence>
<accession>A0ABU1Z906</accession>
<dbReference type="Pfam" id="PF10005">
    <property type="entry name" value="Zn_ribbon_DZR_6"/>
    <property type="match status" value="1"/>
</dbReference>
<protein>
    <recommendedName>
        <fullName evidence="1">Zinc-ribbon domain-containing protein</fullName>
    </recommendedName>
</protein>
<gene>
    <name evidence="2" type="ORF">J2X16_002436</name>
</gene>